<reference evidence="2 3" key="1">
    <citation type="submission" date="2024-07" db="EMBL/GenBank/DDBJ databases">
        <title>Chromosome-level genome assembly of the water stick insect Ranatra chinensis (Heteroptera: Nepidae).</title>
        <authorList>
            <person name="Liu X."/>
        </authorList>
    </citation>
    <scope>NUCLEOTIDE SEQUENCE [LARGE SCALE GENOMIC DNA]</scope>
    <source>
        <strain evidence="2">Cailab_2021Rc</strain>
        <tissue evidence="2">Muscle</tissue>
    </source>
</reference>
<proteinExistence type="predicted"/>
<keyword evidence="3" id="KW-1185">Reference proteome</keyword>
<feature type="region of interest" description="Disordered" evidence="1">
    <location>
        <begin position="44"/>
        <end position="72"/>
    </location>
</feature>
<organism evidence="2 3">
    <name type="scientific">Ranatra chinensis</name>
    <dbReference type="NCBI Taxonomy" id="642074"/>
    <lineage>
        <taxon>Eukaryota</taxon>
        <taxon>Metazoa</taxon>
        <taxon>Ecdysozoa</taxon>
        <taxon>Arthropoda</taxon>
        <taxon>Hexapoda</taxon>
        <taxon>Insecta</taxon>
        <taxon>Pterygota</taxon>
        <taxon>Neoptera</taxon>
        <taxon>Paraneoptera</taxon>
        <taxon>Hemiptera</taxon>
        <taxon>Heteroptera</taxon>
        <taxon>Panheteroptera</taxon>
        <taxon>Nepomorpha</taxon>
        <taxon>Nepidae</taxon>
        <taxon>Ranatrinae</taxon>
        <taxon>Ranatra</taxon>
    </lineage>
</organism>
<evidence type="ECO:0000313" key="3">
    <source>
        <dbReference type="Proteomes" id="UP001558652"/>
    </source>
</evidence>
<evidence type="ECO:0000256" key="1">
    <source>
        <dbReference type="SAM" id="MobiDB-lite"/>
    </source>
</evidence>
<gene>
    <name evidence="2" type="ORF">AAG570_006939</name>
</gene>
<accession>A0ABD0Z614</accession>
<evidence type="ECO:0000313" key="2">
    <source>
        <dbReference type="EMBL" id="KAL1139962.1"/>
    </source>
</evidence>
<dbReference type="Proteomes" id="UP001558652">
    <property type="component" value="Unassembled WGS sequence"/>
</dbReference>
<feature type="compositionally biased region" description="Polar residues" evidence="1">
    <location>
        <begin position="63"/>
        <end position="72"/>
    </location>
</feature>
<dbReference type="EMBL" id="JBFDAA010000002">
    <property type="protein sequence ID" value="KAL1139962.1"/>
    <property type="molecule type" value="Genomic_DNA"/>
</dbReference>
<sequence>MRKRVEGHLICGWTHPGAPKLDSLQSCSTGGKPLAAFSISAPTTSGRVDHLEPQSGSGPPEQATDQPTTQPIASVTYVHRSRAIKRIGVDRTKESARRSLFPAKSCVDTWNTRTCLRVLAIRCCVASERPAPEHNPNLHSLTPRMIGDAIPSR</sequence>
<protein>
    <submittedName>
        <fullName evidence="2">Uncharacterized protein</fullName>
    </submittedName>
</protein>
<name>A0ABD0Z614_9HEMI</name>
<comment type="caution">
    <text evidence="2">The sequence shown here is derived from an EMBL/GenBank/DDBJ whole genome shotgun (WGS) entry which is preliminary data.</text>
</comment>
<dbReference type="AlphaFoldDB" id="A0ABD0Z614"/>